<dbReference type="InterPro" id="IPR041577">
    <property type="entry name" value="RT_RNaseH_2"/>
</dbReference>
<dbReference type="Gene3D" id="3.10.10.10">
    <property type="entry name" value="HIV Type 1 Reverse Transcriptase, subunit A, domain 1"/>
    <property type="match status" value="1"/>
</dbReference>
<dbReference type="PROSITE" id="PS50994">
    <property type="entry name" value="INTEGRASE"/>
    <property type="match status" value="1"/>
</dbReference>
<dbReference type="GO" id="GO:0004523">
    <property type="term" value="F:RNA-DNA hybrid ribonuclease activity"/>
    <property type="evidence" value="ECO:0007669"/>
    <property type="project" value="UniProtKB-EC"/>
</dbReference>
<feature type="region of interest" description="Disordered" evidence="4">
    <location>
        <begin position="1064"/>
        <end position="1085"/>
    </location>
</feature>
<feature type="domain" description="Reverse transcriptase" evidence="5">
    <location>
        <begin position="1"/>
        <end position="143"/>
    </location>
</feature>
<dbReference type="Pfam" id="PF17919">
    <property type="entry name" value="RT_RNaseH_2"/>
    <property type="match status" value="1"/>
</dbReference>
<evidence type="ECO:0000313" key="7">
    <source>
        <dbReference type="Ensembl" id="ENSCCRP00020094676.1"/>
    </source>
</evidence>
<dbReference type="InterPro" id="IPR000477">
    <property type="entry name" value="RT_dom"/>
</dbReference>
<dbReference type="PROSITE" id="PS50878">
    <property type="entry name" value="RT_POL"/>
    <property type="match status" value="1"/>
</dbReference>
<organism evidence="7 8">
    <name type="scientific">Cyprinus carpio</name>
    <name type="common">Common carp</name>
    <dbReference type="NCBI Taxonomy" id="7962"/>
    <lineage>
        <taxon>Eukaryota</taxon>
        <taxon>Metazoa</taxon>
        <taxon>Chordata</taxon>
        <taxon>Craniata</taxon>
        <taxon>Vertebrata</taxon>
        <taxon>Euteleostomi</taxon>
        <taxon>Actinopterygii</taxon>
        <taxon>Neopterygii</taxon>
        <taxon>Teleostei</taxon>
        <taxon>Ostariophysi</taxon>
        <taxon>Cypriniformes</taxon>
        <taxon>Cyprinidae</taxon>
        <taxon>Cyprininae</taxon>
        <taxon>Cyprinus</taxon>
    </lineage>
</organism>
<reference evidence="7" key="1">
    <citation type="submission" date="2025-08" db="UniProtKB">
        <authorList>
            <consortium name="Ensembl"/>
        </authorList>
    </citation>
    <scope>IDENTIFICATION</scope>
</reference>
<dbReference type="PANTHER" id="PTHR37984">
    <property type="entry name" value="PROTEIN CBG26694"/>
    <property type="match status" value="1"/>
</dbReference>
<dbReference type="AlphaFoldDB" id="A0A8C2JF49"/>
<dbReference type="FunFam" id="3.30.70.270:FF:000020">
    <property type="entry name" value="Transposon Tf2-6 polyprotein-like Protein"/>
    <property type="match status" value="1"/>
</dbReference>
<feature type="domain" description="Integrase catalytic" evidence="6">
    <location>
        <begin position="608"/>
        <end position="765"/>
    </location>
</feature>
<dbReference type="EC" id="3.1.26.4" evidence="2"/>
<protein>
    <recommendedName>
        <fullName evidence="3">Gypsy retrotransposon integrase-like protein 1</fullName>
        <ecNumber evidence="2">3.1.26.4</ecNumber>
    </recommendedName>
</protein>
<evidence type="ECO:0000256" key="1">
    <source>
        <dbReference type="ARBA" id="ARBA00010879"/>
    </source>
</evidence>
<dbReference type="InterPro" id="IPR050951">
    <property type="entry name" value="Retrovirus_Pol_polyprotein"/>
</dbReference>
<evidence type="ECO:0000259" key="6">
    <source>
        <dbReference type="PROSITE" id="PS50994"/>
    </source>
</evidence>
<dbReference type="CDD" id="cd09274">
    <property type="entry name" value="RNase_HI_RT_Ty3"/>
    <property type="match status" value="1"/>
</dbReference>
<dbReference type="Pfam" id="PF17921">
    <property type="entry name" value="Integrase_H2C2"/>
    <property type="match status" value="1"/>
</dbReference>
<comment type="similarity">
    <text evidence="1">Belongs to the beta type-B retroviral polymerase family. HERV class-II K(HML-2) pol subfamily.</text>
</comment>
<dbReference type="Pfam" id="PF00665">
    <property type="entry name" value="rve"/>
    <property type="match status" value="1"/>
</dbReference>
<dbReference type="InterPro" id="IPR043128">
    <property type="entry name" value="Rev_trsase/Diguanyl_cyclase"/>
</dbReference>
<evidence type="ECO:0000259" key="5">
    <source>
        <dbReference type="PROSITE" id="PS50878"/>
    </source>
</evidence>
<dbReference type="PANTHER" id="PTHR37984:SF15">
    <property type="entry name" value="INTEGRASE CATALYTIC DOMAIN-CONTAINING PROTEIN"/>
    <property type="match status" value="1"/>
</dbReference>
<dbReference type="Proteomes" id="UP000694701">
    <property type="component" value="Unplaced"/>
</dbReference>
<dbReference type="InterPro" id="IPR041588">
    <property type="entry name" value="Integrase_H2C2"/>
</dbReference>
<dbReference type="CDD" id="cd01647">
    <property type="entry name" value="RT_LTR"/>
    <property type="match status" value="1"/>
</dbReference>
<dbReference type="GO" id="GO:0015074">
    <property type="term" value="P:DNA integration"/>
    <property type="evidence" value="ECO:0007669"/>
    <property type="project" value="InterPro"/>
</dbReference>
<dbReference type="Gene3D" id="3.30.420.10">
    <property type="entry name" value="Ribonuclease H-like superfamily/Ribonuclease H"/>
    <property type="match status" value="1"/>
</dbReference>
<dbReference type="InterPro" id="IPR036397">
    <property type="entry name" value="RNaseH_sf"/>
</dbReference>
<dbReference type="InterPro" id="IPR012337">
    <property type="entry name" value="RNaseH-like_sf"/>
</dbReference>
<dbReference type="SUPFAM" id="SSF56672">
    <property type="entry name" value="DNA/RNA polymerases"/>
    <property type="match status" value="1"/>
</dbReference>
<evidence type="ECO:0000313" key="8">
    <source>
        <dbReference type="Proteomes" id="UP000694701"/>
    </source>
</evidence>
<dbReference type="GO" id="GO:0003676">
    <property type="term" value="F:nucleic acid binding"/>
    <property type="evidence" value="ECO:0007669"/>
    <property type="project" value="InterPro"/>
</dbReference>
<dbReference type="Ensembl" id="ENSCCRT00020103458.1">
    <property type="protein sequence ID" value="ENSCCRP00020094676.1"/>
    <property type="gene ID" value="ENSCCRG00020043342.1"/>
</dbReference>
<dbReference type="FunFam" id="3.30.420.10:FF:000269">
    <property type="entry name" value="Uncharacterized protein"/>
    <property type="match status" value="1"/>
</dbReference>
<evidence type="ECO:0000256" key="3">
    <source>
        <dbReference type="ARBA" id="ARBA00039658"/>
    </source>
</evidence>
<sequence length="1142" mass="130909">MQTIRDAYALPNLEESFSALAGSQWFSVMDLKSGYYQVEMEEEDKSKTAFTCPLGFWEFNRMPQGITNAPSTFQRLMERCMGDIHLKEVLVFLDDLIVYSDTLEEHESRLVNVLGRLREYGLKLSLDKCKFFQTEVRYLGHIVSREGVKTDPEKIRALKTWPRPQNLKELKSFLGFSGYYRRFIKDYSKIVKPLTNLTAGYPPQRKGIKVATGGQYFNTKEPFNECWSQECQEAFNTIIDKLTSAPILGFADSKLPYTLHTDASTTGLGAALYQEQDGQTRVIAYASRGLSRSESRYPAHKLEFLALKWAIVEKFHDYLYGSQFTVVTDNNPLTYLLTTAKLDAASYRWLAALSTFTFNIKYRAGKHNMDADGLSRRPHDVLEDNGISESESQQIQKFTSHLLTSSSPLREIVKETVEATCQKHFVSQNCEQDSYLGYVESLSMQSSAVQASFKEQDIECGVSLLQKYSQADLRKLQREDPIISQVIELLESKERTSTSLKGNNPDLQLMLREWDRFRLRNDLLFRTRMSDGQTVFQLVLPEVIRPLVLQKLHDDMGHLGIERTLDLVRSRFYWPRMSLEVERKIKTCERCVRRKAQPNKAAPLVNICTTRPMELVCMDFLSLEPDSRNTKDILVITDHFTKYAVAVPTKDQKAVTVAKCLWDHFLTHYGFPERLHSDQGRDFESHVIKELCTLTNIRKVRTSPYHPRGNPVERFNRTLLSMLGTLQDKDKTHWRDYVKPLTHAYNCTKNEVTGFSPYELMFGRQPRLPVDIAFGLPVRDCKTSSHSQYMNNLKARLEHSYKFAIQNAKKVAEKNKKCFDKVIRVSTLEVGNRVLVRNLRLHNKHKLADRWDSTIYIVTKQMGDLPVYSVKPESADEAVRMLHCDHLLPCVFLAEMEETENVIITARKPRTRQECVQSDKPDSEDEEDYWQHISITPTPARERMVESCEVPRNHAVSNQSVEEDGLKGIPLQPVPRWITKEQPFPAKNVVESQCDDTVSANRIKDGAGYLSNSPSDRVDEGDLLETSMSRGTENSPELPIELEIPVQHSPLDTSVNEQTSEVKELENNAEIPPNEPSSECSVRRSKRIHKRPGLFHYPTLGKLIISFAQTLLEGFHQAVIETLLETQDGTLRNPMISNCDVV</sequence>
<dbReference type="Gene3D" id="1.10.340.70">
    <property type="match status" value="1"/>
</dbReference>
<accession>A0A8C2JF49</accession>
<evidence type="ECO:0000256" key="4">
    <source>
        <dbReference type="SAM" id="MobiDB-lite"/>
    </source>
</evidence>
<dbReference type="FunFam" id="1.10.340.70:FF:000001">
    <property type="entry name" value="Retrovirus-related Pol polyprotein from transposon gypsy-like Protein"/>
    <property type="match status" value="1"/>
</dbReference>
<dbReference type="Gene3D" id="3.30.70.270">
    <property type="match status" value="2"/>
</dbReference>
<proteinExistence type="inferred from homology"/>
<dbReference type="InterPro" id="IPR001584">
    <property type="entry name" value="Integrase_cat-core"/>
</dbReference>
<dbReference type="Pfam" id="PF00078">
    <property type="entry name" value="RVT_1"/>
    <property type="match status" value="1"/>
</dbReference>
<dbReference type="InterPro" id="IPR043502">
    <property type="entry name" value="DNA/RNA_pol_sf"/>
</dbReference>
<dbReference type="SUPFAM" id="SSF53098">
    <property type="entry name" value="Ribonuclease H-like"/>
    <property type="match status" value="1"/>
</dbReference>
<evidence type="ECO:0000256" key="2">
    <source>
        <dbReference type="ARBA" id="ARBA00012180"/>
    </source>
</evidence>
<dbReference type="FunFam" id="3.10.20.370:FF:000001">
    <property type="entry name" value="Retrovirus-related Pol polyprotein from transposon 17.6-like protein"/>
    <property type="match status" value="1"/>
</dbReference>
<name>A0A8C2JF49_CYPCA</name>